<feature type="transmembrane region" description="Helical" evidence="5">
    <location>
        <begin position="339"/>
        <end position="360"/>
    </location>
</feature>
<evidence type="ECO:0000256" key="2">
    <source>
        <dbReference type="ARBA" id="ARBA00022692"/>
    </source>
</evidence>
<accession>A0A922NYH8</accession>
<evidence type="ECO:0000259" key="6">
    <source>
        <dbReference type="PROSITE" id="PS50850"/>
    </source>
</evidence>
<dbReference type="Gene3D" id="1.20.1250.20">
    <property type="entry name" value="MFS general substrate transporter like domains"/>
    <property type="match status" value="2"/>
</dbReference>
<comment type="caution">
    <text evidence="7">The sequence shown here is derived from an EMBL/GenBank/DDBJ whole genome shotgun (WGS) entry which is preliminary data.</text>
</comment>
<evidence type="ECO:0000256" key="1">
    <source>
        <dbReference type="ARBA" id="ARBA00004141"/>
    </source>
</evidence>
<feature type="transmembrane region" description="Helical" evidence="5">
    <location>
        <begin position="88"/>
        <end position="108"/>
    </location>
</feature>
<keyword evidence="2 5" id="KW-0812">Transmembrane</keyword>
<evidence type="ECO:0000313" key="8">
    <source>
        <dbReference type="Proteomes" id="UP000052167"/>
    </source>
</evidence>
<reference evidence="7 8" key="1">
    <citation type="submission" date="2014-06" db="EMBL/GenBank/DDBJ databases">
        <title>Rhizobium pelagicum/R2-400B4.</title>
        <authorList>
            <person name="Kimes N.E."/>
            <person name="Lopez-Perez M."/>
        </authorList>
    </citation>
    <scope>NUCLEOTIDE SEQUENCE [LARGE SCALE GENOMIC DNA]</scope>
    <source>
        <strain evidence="7 8">R2-400B4</strain>
    </source>
</reference>
<feature type="transmembrane region" description="Helical" evidence="5">
    <location>
        <begin position="227"/>
        <end position="246"/>
    </location>
</feature>
<organism evidence="7 8">
    <name type="scientific">Pseudorhizobium pelagicum</name>
    <dbReference type="NCBI Taxonomy" id="1509405"/>
    <lineage>
        <taxon>Bacteria</taxon>
        <taxon>Pseudomonadati</taxon>
        <taxon>Pseudomonadota</taxon>
        <taxon>Alphaproteobacteria</taxon>
        <taxon>Hyphomicrobiales</taxon>
        <taxon>Rhizobiaceae</taxon>
        <taxon>Rhizobium/Agrobacterium group</taxon>
        <taxon>Pseudorhizobium</taxon>
    </lineage>
</organism>
<feature type="transmembrane region" description="Helical" evidence="5">
    <location>
        <begin position="114"/>
        <end position="131"/>
    </location>
</feature>
<dbReference type="GO" id="GO:0022857">
    <property type="term" value="F:transmembrane transporter activity"/>
    <property type="evidence" value="ECO:0007669"/>
    <property type="project" value="InterPro"/>
</dbReference>
<feature type="transmembrane region" description="Helical" evidence="5">
    <location>
        <begin position="171"/>
        <end position="191"/>
    </location>
</feature>
<evidence type="ECO:0000256" key="4">
    <source>
        <dbReference type="ARBA" id="ARBA00023136"/>
    </source>
</evidence>
<dbReference type="EMBL" id="JOKJ01000011">
    <property type="protein sequence ID" value="KEQ07879.1"/>
    <property type="molecule type" value="Genomic_DNA"/>
</dbReference>
<evidence type="ECO:0000256" key="5">
    <source>
        <dbReference type="SAM" id="Phobius"/>
    </source>
</evidence>
<dbReference type="InterPro" id="IPR020846">
    <property type="entry name" value="MFS_dom"/>
</dbReference>
<dbReference type="InterPro" id="IPR011701">
    <property type="entry name" value="MFS"/>
</dbReference>
<dbReference type="PANTHER" id="PTHR23501">
    <property type="entry name" value="MAJOR FACILITATOR SUPERFAMILY"/>
    <property type="match status" value="1"/>
</dbReference>
<feature type="transmembrane region" description="Helical" evidence="5">
    <location>
        <begin position="303"/>
        <end position="327"/>
    </location>
</feature>
<dbReference type="Proteomes" id="UP000052167">
    <property type="component" value="Unassembled WGS sequence"/>
</dbReference>
<comment type="subcellular location">
    <subcellularLocation>
        <location evidence="1">Membrane</location>
        <topology evidence="1">Multi-pass membrane protein</topology>
    </subcellularLocation>
</comment>
<dbReference type="SUPFAM" id="SSF103473">
    <property type="entry name" value="MFS general substrate transporter"/>
    <property type="match status" value="1"/>
</dbReference>
<feature type="transmembrane region" description="Helical" evidence="5">
    <location>
        <begin position="398"/>
        <end position="423"/>
    </location>
</feature>
<sequence length="462" mass="46767">MATETGTSWAALLSGRSGAVLGLISAGIALHAFNQFAIVAALPLAAAELGGTATFSWAYSLYFIGSIAGGTGAAAYRDRLGPRAGMILAALLFALGGLLAISAPAFGWLLAGRMLQGVADGLIVAMCYSLIPANFPPRAIARVFAIEAVVWAGASLVGPLAGGLLAETASWRMSFLAVTPLVVALPILTLLARPQVTVAAAVPLSLATIALSLLGALMLSLSSLSEVGAVQAAAVVASSVSFLAAIRLDGRLGPRLFPVGAFRLGSVVGRGFWVLLLMSASHSVGSVYLALMINAVFGFRPAVVGYIIVLMALSWSVVAIVASRAVARPARHLLMRSGPLFQLAGFALLAAALGLQWSWLLVAGQLAIGTGFGVAWAGVNEAAMAAAPAEDRDRTGSLLPTVSTAGYAIGASLAGMITTAAGLVPRLATGDLGEVAAWLYGTAGALSVLAFLLGLRIRLPAA</sequence>
<feature type="transmembrane region" description="Helical" evidence="5">
    <location>
        <begin position="57"/>
        <end position="76"/>
    </location>
</feature>
<feature type="transmembrane region" description="Helical" evidence="5">
    <location>
        <begin position="272"/>
        <end position="297"/>
    </location>
</feature>
<evidence type="ECO:0000256" key="3">
    <source>
        <dbReference type="ARBA" id="ARBA00022989"/>
    </source>
</evidence>
<feature type="domain" description="Major facilitator superfamily (MFS) profile" evidence="6">
    <location>
        <begin position="20"/>
        <end position="462"/>
    </location>
</feature>
<dbReference type="PANTHER" id="PTHR23501:SF154">
    <property type="entry name" value="MULTIDRUG-EFFLUX TRANSPORTER RV1634-RELATED"/>
    <property type="match status" value="1"/>
</dbReference>
<name>A0A922NYH8_9HYPH</name>
<dbReference type="InterPro" id="IPR036259">
    <property type="entry name" value="MFS_trans_sf"/>
</dbReference>
<keyword evidence="4 5" id="KW-0472">Membrane</keyword>
<proteinExistence type="predicted"/>
<feature type="transmembrane region" description="Helical" evidence="5">
    <location>
        <begin position="143"/>
        <end position="165"/>
    </location>
</feature>
<evidence type="ECO:0000313" key="7">
    <source>
        <dbReference type="EMBL" id="KEQ07879.1"/>
    </source>
</evidence>
<keyword evidence="3 5" id="KW-1133">Transmembrane helix</keyword>
<feature type="transmembrane region" description="Helical" evidence="5">
    <location>
        <begin position="435"/>
        <end position="455"/>
    </location>
</feature>
<feature type="transmembrane region" description="Helical" evidence="5">
    <location>
        <begin position="366"/>
        <end position="386"/>
    </location>
</feature>
<dbReference type="PROSITE" id="PS50850">
    <property type="entry name" value="MFS"/>
    <property type="match status" value="1"/>
</dbReference>
<protein>
    <recommendedName>
        <fullName evidence="6">Major facilitator superfamily (MFS) profile domain-containing protein</fullName>
    </recommendedName>
</protein>
<feature type="transmembrane region" description="Helical" evidence="5">
    <location>
        <begin position="20"/>
        <end position="45"/>
    </location>
</feature>
<dbReference type="Pfam" id="PF07690">
    <property type="entry name" value="MFS_1"/>
    <property type="match status" value="1"/>
</dbReference>
<keyword evidence="8" id="KW-1185">Reference proteome</keyword>
<gene>
    <name evidence="7" type="ORF">GV68_03580</name>
</gene>
<dbReference type="AlphaFoldDB" id="A0A922NYH8"/>
<dbReference type="GO" id="GO:0005886">
    <property type="term" value="C:plasma membrane"/>
    <property type="evidence" value="ECO:0007669"/>
    <property type="project" value="TreeGrafter"/>
</dbReference>
<feature type="transmembrane region" description="Helical" evidence="5">
    <location>
        <begin position="198"/>
        <end position="221"/>
    </location>
</feature>